<dbReference type="GO" id="GO:0030515">
    <property type="term" value="F:snoRNA binding"/>
    <property type="evidence" value="ECO:0007669"/>
    <property type="project" value="InterPro"/>
</dbReference>
<evidence type="ECO:0000256" key="6">
    <source>
        <dbReference type="SAM" id="MobiDB-lite"/>
    </source>
</evidence>
<evidence type="ECO:0000259" key="7">
    <source>
        <dbReference type="PROSITE" id="PS51358"/>
    </source>
</evidence>
<dbReference type="GO" id="GO:0032040">
    <property type="term" value="C:small-subunit processome"/>
    <property type="evidence" value="ECO:0007669"/>
    <property type="project" value="InterPro"/>
</dbReference>
<comment type="subcellular location">
    <subcellularLocation>
        <location evidence="1">Nucleus</location>
        <location evidence="1">Nucleolus</location>
    </subcellularLocation>
</comment>
<feature type="compositionally biased region" description="Basic residues" evidence="6">
    <location>
        <begin position="389"/>
        <end position="400"/>
    </location>
</feature>
<reference evidence="8" key="1">
    <citation type="submission" date="2015-12" db="EMBL/GenBank/DDBJ databases">
        <title>Update maize B73 reference genome by single molecule sequencing technologies.</title>
        <authorList>
            <consortium name="Maize Genome Sequencing Project"/>
            <person name="Ware D."/>
        </authorList>
    </citation>
    <scope>NUCLEOTIDE SEQUENCE</scope>
    <source>
        <tissue evidence="8">Seedling</tissue>
    </source>
</reference>
<dbReference type="InterPro" id="IPR045056">
    <property type="entry name" value="Nop56/Nop58"/>
</dbReference>
<name>A0A1D6PA94_MAIZE</name>
<dbReference type="SUPFAM" id="SSF89124">
    <property type="entry name" value="Nop domain"/>
    <property type="match status" value="1"/>
</dbReference>
<evidence type="ECO:0000256" key="1">
    <source>
        <dbReference type="ARBA" id="ARBA00004604"/>
    </source>
</evidence>
<dbReference type="GO" id="GO:0031428">
    <property type="term" value="C:box C/D methylation guide snoRNP complex"/>
    <property type="evidence" value="ECO:0007669"/>
    <property type="project" value="InterPro"/>
</dbReference>
<feature type="compositionally biased region" description="Basic and acidic residues" evidence="6">
    <location>
        <begin position="270"/>
        <end position="283"/>
    </location>
</feature>
<evidence type="ECO:0000256" key="3">
    <source>
        <dbReference type="ARBA" id="ARBA00022517"/>
    </source>
</evidence>
<dbReference type="InterPro" id="IPR042239">
    <property type="entry name" value="Nop_C"/>
</dbReference>
<evidence type="ECO:0000256" key="5">
    <source>
        <dbReference type="ARBA" id="ARBA00040742"/>
    </source>
</evidence>
<organism evidence="8">
    <name type="scientific">Zea mays</name>
    <name type="common">Maize</name>
    <dbReference type="NCBI Taxonomy" id="4577"/>
    <lineage>
        <taxon>Eukaryota</taxon>
        <taxon>Viridiplantae</taxon>
        <taxon>Streptophyta</taxon>
        <taxon>Embryophyta</taxon>
        <taxon>Tracheophyta</taxon>
        <taxon>Spermatophyta</taxon>
        <taxon>Magnoliopsida</taxon>
        <taxon>Liliopsida</taxon>
        <taxon>Poales</taxon>
        <taxon>Poaceae</taxon>
        <taxon>PACMAD clade</taxon>
        <taxon>Panicoideae</taxon>
        <taxon>Andropogonodae</taxon>
        <taxon>Andropogoneae</taxon>
        <taxon>Tripsacinae</taxon>
        <taxon>Zea</taxon>
    </lineage>
</organism>
<dbReference type="PANTHER" id="PTHR10894">
    <property type="entry name" value="NUCLEOLAR PROTEIN 5 NUCLEOLAR PROTEIN NOP5 NOP58"/>
    <property type="match status" value="1"/>
</dbReference>
<dbReference type="SMART" id="SM00931">
    <property type="entry name" value="NOSIC"/>
    <property type="match status" value="1"/>
</dbReference>
<feature type="domain" description="Nop" evidence="7">
    <location>
        <begin position="126"/>
        <end position="244"/>
    </location>
</feature>
<dbReference type="InterPro" id="IPR002687">
    <property type="entry name" value="Nop_dom"/>
</dbReference>
<sequence length="400" mass="44463">MVIQAIFLLDTLDKDINSFSMRVREWFSWHFPELVKIVNDNYLYAKLAKFIVNKSDLAEKDIPALADIVGDEDKAKEIVEAAKASMGQDLSPVDLINVQQFAQRVMNLSEYRKNLYEYLVTKMNDIAPNLTSLIGEVVGARLISHAGSLSNLAKCAASTLQILGAEKALFRALKTRGNTPKYGLIFHSSFIGRASTKNKGRMARYLANKCSIASRIDCYSEASTSVFGQKLREQVEERLEFYDKGVAPRKNLDVMKAAIDSMVNDTLMDDDGKADNEKADTSAKKSKKKKTKTETDGDAMDVDKPSNVADGEAELGTEKKKKKKKHKLEEAQEENGAAHANGDAEETQTPKKKKKKSREISEEAEPKTATEGKKKKNEEAEPKTATEGKKKKKKAVKADE</sequence>
<dbReference type="InterPro" id="IPR012976">
    <property type="entry name" value="NOSIC"/>
</dbReference>
<dbReference type="Pfam" id="PF01798">
    <property type="entry name" value="Nop"/>
    <property type="match status" value="1"/>
</dbReference>
<dbReference type="InterPro" id="IPR036070">
    <property type="entry name" value="Nop_dom_sf"/>
</dbReference>
<dbReference type="GO" id="GO:0042254">
    <property type="term" value="P:ribosome biogenesis"/>
    <property type="evidence" value="ECO:0007669"/>
    <property type="project" value="UniProtKB-KW"/>
</dbReference>
<dbReference type="Gene3D" id="1.10.287.4070">
    <property type="match status" value="1"/>
</dbReference>
<dbReference type="ExpressionAtlas" id="A0A1D6PA94">
    <property type="expression patterns" value="baseline and differential"/>
</dbReference>
<proteinExistence type="inferred from homology"/>
<dbReference type="AlphaFoldDB" id="A0A1D6PA94"/>
<dbReference type="PANTHER" id="PTHR10894:SF0">
    <property type="entry name" value="NUCLEOLAR PROTEIN 56"/>
    <property type="match status" value="1"/>
</dbReference>
<feature type="region of interest" description="Disordered" evidence="6">
    <location>
        <begin position="266"/>
        <end position="400"/>
    </location>
</feature>
<evidence type="ECO:0000256" key="2">
    <source>
        <dbReference type="ARBA" id="ARBA00009211"/>
    </source>
</evidence>
<dbReference type="FunFam" id="1.10.246.90:FF:000001">
    <property type="entry name" value="Nucleolar protein 56"/>
    <property type="match status" value="1"/>
</dbReference>
<comment type="similarity">
    <text evidence="2">Belongs to the NOP5/NOP56 family.</text>
</comment>
<accession>A0A1D6PA94</accession>
<dbReference type="PROSITE" id="PS51358">
    <property type="entry name" value="NOP"/>
    <property type="match status" value="1"/>
</dbReference>
<evidence type="ECO:0000256" key="4">
    <source>
        <dbReference type="ARBA" id="ARBA00023242"/>
    </source>
</evidence>
<dbReference type="Gene3D" id="1.10.246.90">
    <property type="entry name" value="Nop domain"/>
    <property type="match status" value="1"/>
</dbReference>
<keyword evidence="3" id="KW-0690">Ribosome biogenesis</keyword>
<dbReference type="EMBL" id="CM000785">
    <property type="protein sequence ID" value="AQL06646.1"/>
    <property type="molecule type" value="Genomic_DNA"/>
</dbReference>
<keyword evidence="4" id="KW-0539">Nucleus</keyword>
<evidence type="ECO:0000313" key="8">
    <source>
        <dbReference type="EMBL" id="AQL06646.1"/>
    </source>
</evidence>
<gene>
    <name evidence="8" type="ORF">ZEAMMB73_Zm00001d047472</name>
</gene>
<feature type="compositionally biased region" description="Basic and acidic residues" evidence="6">
    <location>
        <begin position="358"/>
        <end position="388"/>
    </location>
</feature>
<protein>
    <recommendedName>
        <fullName evidence="5">Nucleolar protein 56</fullName>
    </recommendedName>
</protein>